<protein>
    <submittedName>
        <fullName evidence="2">Transposase, degenerate</fullName>
    </submittedName>
</protein>
<evidence type="ECO:0000313" key="3">
    <source>
        <dbReference type="Proteomes" id="UP000494330"/>
    </source>
</evidence>
<dbReference type="InterPro" id="IPR038721">
    <property type="entry name" value="IS701-like_DDE_dom"/>
</dbReference>
<proteinExistence type="predicted"/>
<dbReference type="PANTHER" id="PTHR33627:SF1">
    <property type="entry name" value="TRANSPOSASE"/>
    <property type="match status" value="1"/>
</dbReference>
<evidence type="ECO:0000313" key="2">
    <source>
        <dbReference type="EMBL" id="VWC29462.1"/>
    </source>
</evidence>
<feature type="domain" description="Transposase IS701-like DDE" evidence="1">
    <location>
        <begin position="3"/>
        <end position="202"/>
    </location>
</feature>
<organism evidence="2 3">
    <name type="scientific">Burkholderia paludis</name>
    <dbReference type="NCBI Taxonomy" id="1506587"/>
    <lineage>
        <taxon>Bacteria</taxon>
        <taxon>Pseudomonadati</taxon>
        <taxon>Pseudomonadota</taxon>
        <taxon>Betaproteobacteria</taxon>
        <taxon>Burkholderiales</taxon>
        <taxon>Burkholderiaceae</taxon>
        <taxon>Burkholderia</taxon>
        <taxon>Burkholderia cepacia complex</taxon>
    </lineage>
</organism>
<name>A0A6J5ERT5_9BURK</name>
<dbReference type="SUPFAM" id="SSF53098">
    <property type="entry name" value="Ribonuclease H-like"/>
    <property type="match status" value="1"/>
</dbReference>
<dbReference type="AlphaFoldDB" id="A0A6J5ERT5"/>
<gene>
    <name evidence="2" type="ORF">BPA30113_06199</name>
</gene>
<dbReference type="Proteomes" id="UP000494330">
    <property type="component" value="Unassembled WGS sequence"/>
</dbReference>
<dbReference type="InterPro" id="IPR039365">
    <property type="entry name" value="IS701-like"/>
</dbReference>
<keyword evidence="3" id="KW-1185">Reference proteome</keyword>
<accession>A0A6J5ERT5</accession>
<dbReference type="Pfam" id="PF13546">
    <property type="entry name" value="DDE_5"/>
    <property type="match status" value="1"/>
</dbReference>
<dbReference type="EMBL" id="CABVQD010000032">
    <property type="protein sequence ID" value="VWC29462.1"/>
    <property type="molecule type" value="Genomic_DNA"/>
</dbReference>
<evidence type="ECO:0000259" key="1">
    <source>
        <dbReference type="Pfam" id="PF13546"/>
    </source>
</evidence>
<dbReference type="NCBIfam" id="NF033540">
    <property type="entry name" value="transpos_IS701"/>
    <property type="match status" value="1"/>
</dbReference>
<dbReference type="PANTHER" id="PTHR33627">
    <property type="entry name" value="TRANSPOSASE"/>
    <property type="match status" value="1"/>
</dbReference>
<reference evidence="2 3" key="1">
    <citation type="submission" date="2019-09" db="EMBL/GenBank/DDBJ databases">
        <authorList>
            <person name="Depoorter E."/>
        </authorList>
    </citation>
    <scope>NUCLEOTIDE SEQUENCE [LARGE SCALE GENOMIC DNA]</scope>
    <source>
        <strain evidence="2">LMG 30113</strain>
    </source>
</reference>
<dbReference type="InterPro" id="IPR012337">
    <property type="entry name" value="RNaseH-like_sf"/>
</dbReference>
<sequence>MKGLLGAVERKNGWQLAEWIGESTLDGVQHLLERAQWDAHAARDVLREYVVEQLGERDAVLIVDETGFVKKGQHSVGVQRQYSGTAGRIESSQIGVFFCYAGRGGSAFVDRELYVPKAWTDDRVRCEAAGIPESVEFATKPQLARSMLERALDAGVPCGWVTGDEVYGGDRHLRLWLESRDQSFVLAVAKNEPLWWQGPDYVRADQIAESLPARAWRRLSAGAGAKGERLYDWPLTPLWRLQIIAEERRFRHYLLVRRSLDEKREHAYYVVYAPRSKATRQTLANVAGRGWEIETGFEATKGECGLDQYEVRRWHGWYRHITLSLLAHAVLVVLRVRGKKTPEGSVPLSVQEIRRLMWLTRSSTCWRGPYGVAGTSIAPSNAIADDAAAYLPICYIYGCSTKGVIQADRKDSKSCRQAASKSECKEVCDR</sequence>